<sequence>MINRFRLGLLKNNNINSNKIEDEGMDNKISNEDKLHKIEYRVSVLEKDSERQYKATTETLEHISTQLNEITVYMRDTYAESKVTERALKEHVHDIARLENELKESKIELHEEIISVDQAQRKWLYGVVMAVFSVLAAQLLILH</sequence>
<keyword evidence="2" id="KW-0472">Membrane</keyword>
<comment type="caution">
    <text evidence="3">The sequence shown here is derived from an EMBL/GenBank/DDBJ whole genome shotgun (WGS) entry which is preliminary data.</text>
</comment>
<protein>
    <submittedName>
        <fullName evidence="3">Uncharacterized protein</fullName>
    </submittedName>
</protein>
<dbReference type="Proteomes" id="UP000246004">
    <property type="component" value="Unassembled WGS sequence"/>
</dbReference>
<keyword evidence="2" id="KW-1133">Transmembrane helix</keyword>
<evidence type="ECO:0000256" key="1">
    <source>
        <dbReference type="SAM" id="Coils"/>
    </source>
</evidence>
<proteinExistence type="predicted"/>
<accession>A0A2V2BSV4</accession>
<evidence type="ECO:0000313" key="3">
    <source>
        <dbReference type="EMBL" id="PWL07731.1"/>
    </source>
</evidence>
<name>A0A2V2BSV4_9EURY</name>
<evidence type="ECO:0000256" key="2">
    <source>
        <dbReference type="SAM" id="Phobius"/>
    </source>
</evidence>
<feature type="coiled-coil region" evidence="1">
    <location>
        <begin position="81"/>
        <end position="115"/>
    </location>
</feature>
<gene>
    <name evidence="3" type="ORF">MSCUN_12620</name>
</gene>
<keyword evidence="1" id="KW-0175">Coiled coil</keyword>
<dbReference type="AlphaFoldDB" id="A0A2V2BSV4"/>
<reference evidence="3 4" key="1">
    <citation type="submission" date="2016-04" db="EMBL/GenBank/DDBJ databases">
        <title>Genome sequence of Methanosphaera cuniculi DSM 4103.</title>
        <authorList>
            <person name="Poehlein A."/>
            <person name="Seedorf H."/>
            <person name="Daniel R."/>
        </authorList>
    </citation>
    <scope>NUCLEOTIDE SEQUENCE [LARGE SCALE GENOMIC DNA]</scope>
    <source>
        <strain evidence="3 4">DSM 4103</strain>
    </source>
</reference>
<dbReference type="EMBL" id="LWMS01000044">
    <property type="protein sequence ID" value="PWL07731.1"/>
    <property type="molecule type" value="Genomic_DNA"/>
</dbReference>
<feature type="transmembrane region" description="Helical" evidence="2">
    <location>
        <begin position="123"/>
        <end position="142"/>
    </location>
</feature>
<dbReference type="RefSeq" id="WP_143744843.1">
    <property type="nucleotide sequence ID" value="NZ_LMVN01000002.1"/>
</dbReference>
<organism evidence="3 4">
    <name type="scientific">Methanosphaera cuniculi</name>
    <dbReference type="NCBI Taxonomy" id="1077256"/>
    <lineage>
        <taxon>Archaea</taxon>
        <taxon>Methanobacteriati</taxon>
        <taxon>Methanobacteriota</taxon>
        <taxon>Methanomada group</taxon>
        <taxon>Methanobacteria</taxon>
        <taxon>Methanobacteriales</taxon>
        <taxon>Methanobacteriaceae</taxon>
        <taxon>Methanosphaera</taxon>
    </lineage>
</organism>
<keyword evidence="2" id="KW-0812">Transmembrane</keyword>
<evidence type="ECO:0000313" key="4">
    <source>
        <dbReference type="Proteomes" id="UP000246004"/>
    </source>
</evidence>